<evidence type="ECO:0000259" key="2">
    <source>
        <dbReference type="PROSITE" id="PS50263"/>
    </source>
</evidence>
<dbReference type="EMBL" id="JAUSVF010000007">
    <property type="protein sequence ID" value="MDQ0324097.1"/>
    <property type="molecule type" value="Genomic_DNA"/>
</dbReference>
<evidence type="ECO:0000256" key="1">
    <source>
        <dbReference type="ARBA" id="ARBA00022801"/>
    </source>
</evidence>
<feature type="domain" description="CN hydrolase" evidence="2">
    <location>
        <begin position="5"/>
        <end position="276"/>
    </location>
</feature>
<evidence type="ECO:0000313" key="3">
    <source>
        <dbReference type="EMBL" id="MDQ0324097.1"/>
    </source>
</evidence>
<reference evidence="3 4" key="1">
    <citation type="submission" date="2023-07" db="EMBL/GenBank/DDBJ databases">
        <title>Genomic Encyclopedia of Type Strains, Phase IV (KMG-IV): sequencing the most valuable type-strain genomes for metagenomic binning, comparative biology and taxonomic classification.</title>
        <authorList>
            <person name="Goeker M."/>
        </authorList>
    </citation>
    <scope>NUCLEOTIDE SEQUENCE [LARGE SCALE GENOMIC DNA]</scope>
    <source>
        <strain evidence="3 4">DSM 1112</strain>
    </source>
</reference>
<dbReference type="RefSeq" id="WP_307237451.1">
    <property type="nucleotide sequence ID" value="NZ_JAUSVF010000007.1"/>
</dbReference>
<keyword evidence="4" id="KW-1185">Reference proteome</keyword>
<name>A0ABU0C4S9_9HYPH</name>
<accession>A0ABU0C4S9</accession>
<keyword evidence="1" id="KW-0378">Hydrolase</keyword>
<dbReference type="InterPro" id="IPR036526">
    <property type="entry name" value="C-N_Hydrolase_sf"/>
</dbReference>
<dbReference type="Proteomes" id="UP001230207">
    <property type="component" value="Unassembled WGS sequence"/>
</dbReference>
<dbReference type="PANTHER" id="PTHR43674">
    <property type="entry name" value="NITRILASE C965.09-RELATED"/>
    <property type="match status" value="1"/>
</dbReference>
<comment type="caution">
    <text evidence="3">The sequence shown here is derived from an EMBL/GenBank/DDBJ whole genome shotgun (WGS) entry which is preliminary data.</text>
</comment>
<dbReference type="PANTHER" id="PTHR43674:SF12">
    <property type="entry name" value="NITRILASE C965.09-RELATED"/>
    <property type="match status" value="1"/>
</dbReference>
<dbReference type="Pfam" id="PF00795">
    <property type="entry name" value="CN_hydrolase"/>
    <property type="match status" value="1"/>
</dbReference>
<dbReference type="Gene3D" id="3.60.110.10">
    <property type="entry name" value="Carbon-nitrogen hydrolase"/>
    <property type="match status" value="1"/>
</dbReference>
<gene>
    <name evidence="3" type="ORF">QO002_006304</name>
</gene>
<dbReference type="PROSITE" id="PS50263">
    <property type="entry name" value="CN_HYDROLASE"/>
    <property type="match status" value="1"/>
</dbReference>
<dbReference type="InterPro" id="IPR003010">
    <property type="entry name" value="C-N_Hydrolase"/>
</dbReference>
<organism evidence="3 4">
    <name type="scientific">Pararhizobium capsulatum DSM 1112</name>
    <dbReference type="NCBI Taxonomy" id="1121113"/>
    <lineage>
        <taxon>Bacteria</taxon>
        <taxon>Pseudomonadati</taxon>
        <taxon>Pseudomonadota</taxon>
        <taxon>Alphaproteobacteria</taxon>
        <taxon>Hyphomicrobiales</taxon>
        <taxon>Rhizobiaceae</taxon>
        <taxon>Rhizobium/Agrobacterium group</taxon>
        <taxon>Pararhizobium</taxon>
    </lineage>
</organism>
<sequence>MPGKIILAVGQLGPIARSDSRDQAVKRLVYMLEQAAARNSDFIVFPELALTTFFPRWHITDEAELDAFYETEMPSPVTQPLFDAAVKHGVGFNLGFAELVTEGDTKRRFNTSIAVDKAGKIVGKYRKVHLPGHKEYEAHRPFQHLEKRYFETGDLGFPVFDIDGFKTGMFICNDRRWPETWRVMGLKGAELICGGYNTPLHNPPVPQHDQLSSFHHLLSMQAGAYQNGAWTAAAGKVGIEEGCMLLGHSCIVAPTGELVALTNTLEDEVITAAADFARCREIRENIFNFDLHREPKNYGLIAAV</sequence>
<dbReference type="SUPFAM" id="SSF56317">
    <property type="entry name" value="Carbon-nitrogen hydrolase"/>
    <property type="match status" value="1"/>
</dbReference>
<dbReference type="CDD" id="cd07569">
    <property type="entry name" value="DCase"/>
    <property type="match status" value="1"/>
</dbReference>
<protein>
    <submittedName>
        <fullName evidence="3">Amidohydrolase</fullName>
    </submittedName>
</protein>
<dbReference type="InterPro" id="IPR050345">
    <property type="entry name" value="Aliph_Amidase/BUP"/>
</dbReference>
<proteinExistence type="predicted"/>
<evidence type="ECO:0000313" key="4">
    <source>
        <dbReference type="Proteomes" id="UP001230207"/>
    </source>
</evidence>